<proteinExistence type="predicted"/>
<dbReference type="Proteomes" id="UP001497497">
    <property type="component" value="Unassembled WGS sequence"/>
</dbReference>
<dbReference type="Gene3D" id="3.40.50.620">
    <property type="entry name" value="HUPs"/>
    <property type="match status" value="1"/>
</dbReference>
<dbReference type="CDD" id="cd23659">
    <property type="entry name" value="USP_At3g01520-like"/>
    <property type="match status" value="1"/>
</dbReference>
<dbReference type="InterPro" id="IPR006016">
    <property type="entry name" value="UspA"/>
</dbReference>
<dbReference type="EMBL" id="CAXITT010000807">
    <property type="protein sequence ID" value="CAL1546404.1"/>
    <property type="molecule type" value="Genomic_DNA"/>
</dbReference>
<dbReference type="InterPro" id="IPR006015">
    <property type="entry name" value="Universal_stress_UspA"/>
</dbReference>
<dbReference type="Pfam" id="PF00582">
    <property type="entry name" value="Usp"/>
    <property type="match status" value="1"/>
</dbReference>
<dbReference type="AlphaFoldDB" id="A0AAV2IH88"/>
<dbReference type="PANTHER" id="PTHR31964">
    <property type="entry name" value="ADENINE NUCLEOTIDE ALPHA HYDROLASES-LIKE SUPERFAMILY PROTEIN"/>
    <property type="match status" value="1"/>
</dbReference>
<dbReference type="PANTHER" id="PTHR31964:SF113">
    <property type="entry name" value="USPA DOMAIN-CONTAINING PROTEIN"/>
    <property type="match status" value="1"/>
</dbReference>
<accession>A0AAV2IH88</accession>
<name>A0AAV2IH88_LYMST</name>
<feature type="domain" description="UspA" evidence="1">
    <location>
        <begin position="26"/>
        <end position="130"/>
    </location>
</feature>
<dbReference type="SUPFAM" id="SSF52402">
    <property type="entry name" value="Adenine nucleotide alpha hydrolases-like"/>
    <property type="match status" value="1"/>
</dbReference>
<keyword evidence="3" id="KW-1185">Reference proteome</keyword>
<organism evidence="2 3">
    <name type="scientific">Lymnaea stagnalis</name>
    <name type="common">Great pond snail</name>
    <name type="synonym">Helix stagnalis</name>
    <dbReference type="NCBI Taxonomy" id="6523"/>
    <lineage>
        <taxon>Eukaryota</taxon>
        <taxon>Metazoa</taxon>
        <taxon>Spiralia</taxon>
        <taxon>Lophotrochozoa</taxon>
        <taxon>Mollusca</taxon>
        <taxon>Gastropoda</taxon>
        <taxon>Heterobranchia</taxon>
        <taxon>Euthyneura</taxon>
        <taxon>Panpulmonata</taxon>
        <taxon>Hygrophila</taxon>
        <taxon>Lymnaeoidea</taxon>
        <taxon>Lymnaeidae</taxon>
        <taxon>Lymnaea</taxon>
    </lineage>
</organism>
<dbReference type="PRINTS" id="PR01438">
    <property type="entry name" value="UNVRSLSTRESS"/>
</dbReference>
<evidence type="ECO:0000259" key="1">
    <source>
        <dbReference type="Pfam" id="PF00582"/>
    </source>
</evidence>
<comment type="caution">
    <text evidence="2">The sequence shown here is derived from an EMBL/GenBank/DDBJ whole genome shotgun (WGS) entry which is preliminary data.</text>
</comment>
<reference evidence="2 3" key="1">
    <citation type="submission" date="2024-04" db="EMBL/GenBank/DDBJ databases">
        <authorList>
            <consortium name="Genoscope - CEA"/>
            <person name="William W."/>
        </authorList>
    </citation>
    <scope>NUCLEOTIDE SEQUENCE [LARGE SCALE GENOMIC DNA]</scope>
</reference>
<sequence>MTQMHTPDTEVIVAHSSTHHGKPFSHVQNLMPSMMTSDASVMSRMIQQEEEEVNKIVGQIKGKLTQSGVKGKLLRLSGEPGAAIVQAAMEHKVHCIVTGSRGLGTVRRTLIGSVSDYILHHSNCPVLVCRHKESAD</sequence>
<protein>
    <recommendedName>
        <fullName evidence="1">UspA domain-containing protein</fullName>
    </recommendedName>
</protein>
<evidence type="ECO:0000313" key="2">
    <source>
        <dbReference type="EMBL" id="CAL1546404.1"/>
    </source>
</evidence>
<dbReference type="InterPro" id="IPR014729">
    <property type="entry name" value="Rossmann-like_a/b/a_fold"/>
</dbReference>
<gene>
    <name evidence="2" type="ORF">GSLYS_00019781001</name>
</gene>
<evidence type="ECO:0000313" key="3">
    <source>
        <dbReference type="Proteomes" id="UP001497497"/>
    </source>
</evidence>